<dbReference type="RefSeq" id="XP_025359251.1">
    <property type="nucleotide sequence ID" value="XM_025509445.1"/>
</dbReference>
<dbReference type="GeneID" id="37031268"/>
<evidence type="ECO:0000313" key="3">
    <source>
        <dbReference type="EMBL" id="PWN24639.1"/>
    </source>
</evidence>
<keyword evidence="1" id="KW-1133">Transmembrane helix</keyword>
<dbReference type="AlphaFoldDB" id="A0A316UHB9"/>
<dbReference type="GO" id="GO:0016020">
    <property type="term" value="C:membrane"/>
    <property type="evidence" value="ECO:0007669"/>
    <property type="project" value="TreeGrafter"/>
</dbReference>
<dbReference type="InterPro" id="IPR002656">
    <property type="entry name" value="Acyl_transf_3_dom"/>
</dbReference>
<keyword evidence="1" id="KW-0812">Transmembrane</keyword>
<evidence type="ECO:0000313" key="4">
    <source>
        <dbReference type="Proteomes" id="UP000245884"/>
    </source>
</evidence>
<feature type="transmembrane region" description="Helical" evidence="1">
    <location>
        <begin position="349"/>
        <end position="371"/>
    </location>
</feature>
<dbReference type="OrthoDB" id="207378at2759"/>
<dbReference type="InterPro" id="IPR050879">
    <property type="entry name" value="Acyltransferase_3"/>
</dbReference>
<dbReference type="Pfam" id="PF01757">
    <property type="entry name" value="Acyl_transf_3"/>
    <property type="match status" value="1"/>
</dbReference>
<sequence length="449" mass="50352">MYLNSNQQGDYQLLEQTAASNNSAESSMVDMTFADEKAAATMALKDIDLPLHSAHRPPRGLLSRWLQGSECRPPKVSHSVALDGFRGMATCLVFQAHLPGGHEAWGQAGLGAFFIFAGFLLVGTLEKLHLKAQASLSPATPRHTAWQRFKAAYSWIPEFQLARAARLMPAQLFMIGTTSYYMYTHSSGEWTGPFLTRAAIRAIFWSEDYSLEQSPYHQVWSLSFQEVSYLLMCFAMPFVPRSARGKWSFWATATAVMLSVSTLLTVSESVRFPFDGETYLGFPLLNLNWRRGVAGNIWKICFGAFIRTFPWPTWLYKQGRLGGFLAIFMVASVAWFNDTFINGTDKRDAVLGHNVVLFNPLMAIVTAAVILTSIEGNWFTEAAIFKFVAKCSYSAYLWHFTLSHITHWPNDIITGYGVLLMAIVCAYVSTVCVEEPILNAFKKWKGARK</sequence>
<feature type="transmembrane region" description="Helical" evidence="1">
    <location>
        <begin position="321"/>
        <end position="337"/>
    </location>
</feature>
<evidence type="ECO:0000256" key="1">
    <source>
        <dbReference type="SAM" id="Phobius"/>
    </source>
</evidence>
<accession>A0A316UHB9</accession>
<protein>
    <recommendedName>
        <fullName evidence="2">Acyltransferase 3 domain-containing protein</fullName>
    </recommendedName>
</protein>
<dbReference type="EMBL" id="KZ819680">
    <property type="protein sequence ID" value="PWN24639.1"/>
    <property type="molecule type" value="Genomic_DNA"/>
</dbReference>
<feature type="transmembrane region" description="Helical" evidence="1">
    <location>
        <begin position="413"/>
        <end position="433"/>
    </location>
</feature>
<dbReference type="Proteomes" id="UP000245884">
    <property type="component" value="Unassembled WGS sequence"/>
</dbReference>
<feature type="domain" description="Acyltransferase 3" evidence="2">
    <location>
        <begin position="81"/>
        <end position="407"/>
    </location>
</feature>
<dbReference type="STRING" id="1569628.A0A316UHB9"/>
<reference evidence="3 4" key="1">
    <citation type="journal article" date="2018" name="Mol. Biol. Evol.">
        <title>Broad Genomic Sampling Reveals a Smut Pathogenic Ancestry of the Fungal Clade Ustilaginomycotina.</title>
        <authorList>
            <person name="Kijpornyongpan T."/>
            <person name="Mondo S.J."/>
            <person name="Barry K."/>
            <person name="Sandor L."/>
            <person name="Lee J."/>
            <person name="Lipzen A."/>
            <person name="Pangilinan J."/>
            <person name="LaButti K."/>
            <person name="Hainaut M."/>
            <person name="Henrissat B."/>
            <person name="Grigoriev I.V."/>
            <person name="Spatafora J.W."/>
            <person name="Aime M.C."/>
        </authorList>
    </citation>
    <scope>NUCLEOTIDE SEQUENCE [LARGE SCALE GENOMIC DNA]</scope>
    <source>
        <strain evidence="3 4">MCA 5214</strain>
    </source>
</reference>
<feature type="transmembrane region" description="Helical" evidence="1">
    <location>
        <begin position="104"/>
        <end position="125"/>
    </location>
</feature>
<dbReference type="PANTHER" id="PTHR23028:SF53">
    <property type="entry name" value="ACYL_TRANSF_3 DOMAIN-CONTAINING PROTEIN"/>
    <property type="match status" value="1"/>
</dbReference>
<gene>
    <name evidence="3" type="ORF">BDZ90DRAFT_282278</name>
</gene>
<name>A0A316UHB9_9BASI</name>
<feature type="transmembrane region" description="Helical" evidence="1">
    <location>
        <begin position="247"/>
        <end position="267"/>
    </location>
</feature>
<evidence type="ECO:0000259" key="2">
    <source>
        <dbReference type="Pfam" id="PF01757"/>
    </source>
</evidence>
<organism evidence="3 4">
    <name type="scientific">Jaminaea rosea</name>
    <dbReference type="NCBI Taxonomy" id="1569628"/>
    <lineage>
        <taxon>Eukaryota</taxon>
        <taxon>Fungi</taxon>
        <taxon>Dikarya</taxon>
        <taxon>Basidiomycota</taxon>
        <taxon>Ustilaginomycotina</taxon>
        <taxon>Exobasidiomycetes</taxon>
        <taxon>Microstromatales</taxon>
        <taxon>Microstromatales incertae sedis</taxon>
        <taxon>Jaminaea</taxon>
    </lineage>
</organism>
<keyword evidence="4" id="KW-1185">Reference proteome</keyword>
<dbReference type="GO" id="GO:0016747">
    <property type="term" value="F:acyltransferase activity, transferring groups other than amino-acyl groups"/>
    <property type="evidence" value="ECO:0007669"/>
    <property type="project" value="InterPro"/>
</dbReference>
<dbReference type="GO" id="GO:0000271">
    <property type="term" value="P:polysaccharide biosynthetic process"/>
    <property type="evidence" value="ECO:0007669"/>
    <property type="project" value="TreeGrafter"/>
</dbReference>
<keyword evidence="1" id="KW-0472">Membrane</keyword>
<dbReference type="PANTHER" id="PTHR23028">
    <property type="entry name" value="ACETYLTRANSFERASE"/>
    <property type="match status" value="1"/>
</dbReference>
<proteinExistence type="predicted"/>